<dbReference type="Proteomes" id="UP000069850">
    <property type="component" value="Chromosome 1"/>
</dbReference>
<gene>
    <name evidence="1" type="ORF">MMAB1_2820</name>
</gene>
<dbReference type="EMBL" id="LT158599">
    <property type="protein sequence ID" value="CVK34033.1"/>
    <property type="molecule type" value="Genomic_DNA"/>
</dbReference>
<organism evidence="1 2">
    <name type="scientific">Methanoculleus bourgensis</name>
    <dbReference type="NCBI Taxonomy" id="83986"/>
    <lineage>
        <taxon>Archaea</taxon>
        <taxon>Methanobacteriati</taxon>
        <taxon>Methanobacteriota</taxon>
        <taxon>Stenosarchaea group</taxon>
        <taxon>Methanomicrobia</taxon>
        <taxon>Methanomicrobiales</taxon>
        <taxon>Methanomicrobiaceae</taxon>
        <taxon>Methanoculleus</taxon>
    </lineage>
</organism>
<evidence type="ECO:0000313" key="1">
    <source>
        <dbReference type="EMBL" id="CVK34033.1"/>
    </source>
</evidence>
<protein>
    <submittedName>
        <fullName evidence="1">Uncharacterized protein</fullName>
    </submittedName>
</protein>
<evidence type="ECO:0000313" key="2">
    <source>
        <dbReference type="Proteomes" id="UP000069850"/>
    </source>
</evidence>
<reference evidence="1 2" key="1">
    <citation type="submission" date="2016-01" db="EMBL/GenBank/DDBJ databases">
        <authorList>
            <person name="Manzoor S."/>
        </authorList>
    </citation>
    <scope>NUCLEOTIDE SEQUENCE [LARGE SCALE GENOMIC DNA]</scope>
    <source>
        <strain evidence="1">Methanoculleus sp MAB1</strain>
    </source>
</reference>
<sequence>MPIRCPARLIISDEKHSPICPCCTPGFDIIRSMTTLSFTGEWERMTWDGIVDVTTMKEGYPGRCIHYTGLRASSSLALRLPPVPRAGQ</sequence>
<dbReference type="AlphaFoldDB" id="A0A0X3BPP2"/>
<accession>A0A0X3BPP2</accession>
<proteinExistence type="predicted"/>
<dbReference type="KEGG" id="mema:MMAB1_2820"/>
<name>A0A0X3BPP2_9EURY</name>